<organism evidence="1 2">
    <name type="scientific">[Candida] jaroonii</name>
    <dbReference type="NCBI Taxonomy" id="467808"/>
    <lineage>
        <taxon>Eukaryota</taxon>
        <taxon>Fungi</taxon>
        <taxon>Dikarya</taxon>
        <taxon>Ascomycota</taxon>
        <taxon>Saccharomycotina</taxon>
        <taxon>Pichiomycetes</taxon>
        <taxon>Debaryomycetaceae</taxon>
        <taxon>Yamadazyma</taxon>
    </lineage>
</organism>
<dbReference type="EMBL" id="CALSDN010000017">
    <property type="protein sequence ID" value="CAH6723609.1"/>
    <property type="molecule type" value="Genomic_DNA"/>
</dbReference>
<comment type="caution">
    <text evidence="1">The sequence shown here is derived from an EMBL/GenBank/DDBJ whole genome shotgun (WGS) entry which is preliminary data.</text>
</comment>
<sequence length="381" mass="43762">MTEPQSEWDKRRYIPKPGEPDLPPQLTEYADKSSTDIMKDLNRLPFFMTELDETDGEGGENSNLEALRSLAYEGEPHEIAGNFKNQGNDHFKGKNYKTAVEFYTKGLDVECDDDSINLALYLNRAACNLELKNYRRCIEDCKKALVIDPKSVKACYRSGKAFYLVNRLDEAKQILDYGLSIDGDNKPIQETLQKVTQKQAQVQLALERKEREQKEKELKNTILVNAIKLRHFLILKSKTPTELLEEAKIRLENDVDYESQLIFPAMILYPTTDEFDYLQEVGELTTPNEILNTVMQRPQSFFEDPKHKNFAIPNLQCFLETEAGGLVKVGKNVAINEVLMKDSPKTPLFDNALRLYVVPKQESAEWISKWNKEAVLAKRLL</sequence>
<evidence type="ECO:0000313" key="1">
    <source>
        <dbReference type="EMBL" id="CAH6723609.1"/>
    </source>
</evidence>
<name>A0ACA9YFB4_9ASCO</name>
<evidence type="ECO:0000313" key="2">
    <source>
        <dbReference type="Proteomes" id="UP001152531"/>
    </source>
</evidence>
<keyword evidence="2" id="KW-1185">Reference proteome</keyword>
<reference evidence="1" key="1">
    <citation type="submission" date="2022-06" db="EMBL/GenBank/DDBJ databases">
        <authorList>
            <person name="Legras J.-L."/>
            <person name="Devillers H."/>
            <person name="Grondin C."/>
        </authorList>
    </citation>
    <scope>NUCLEOTIDE SEQUENCE</scope>
    <source>
        <strain evidence="1">CLIB 1444</strain>
    </source>
</reference>
<gene>
    <name evidence="1" type="ORF">CLIB1444_17S00672</name>
</gene>
<accession>A0ACA9YFB4</accession>
<protein>
    <submittedName>
        <fullName evidence="1">Hsp70/Hsp90 co-chaperone Cns1p</fullName>
    </submittedName>
</protein>
<proteinExistence type="predicted"/>
<dbReference type="Proteomes" id="UP001152531">
    <property type="component" value="Unassembled WGS sequence"/>
</dbReference>